<dbReference type="PANTHER" id="PTHR30576">
    <property type="entry name" value="COLANIC BIOSYNTHESIS UDP-GLUCOSE LIPID CARRIER TRANSFERASE"/>
    <property type="match status" value="1"/>
</dbReference>
<proteinExistence type="inferred from homology"/>
<sequence>MTLYQPSHTNLSSKSHTGLERPSSRFIKRTFDLVGACFGLLLLWWVIALAWVAASMEFRRNGFFIQKRVGMNGRLFSLVKIRTMREIGGVSTTVTCANDPRITRLGRILRRTKIDELPQLCNVLIGDMSIVGPRPDIKGFADLLQGEQRLLLSVRPGITGPATLKYRREEEILNNLTDPETYNRTVIWPDKVRINVNYVKNWSFRQDLKYIWRTLVK</sequence>
<dbReference type="STRING" id="650850.SAMN04488129_102196"/>
<dbReference type="GO" id="GO:0016780">
    <property type="term" value="F:phosphotransferase activity, for other substituted phosphate groups"/>
    <property type="evidence" value="ECO:0007669"/>
    <property type="project" value="TreeGrafter"/>
</dbReference>
<keyword evidence="2" id="KW-0472">Membrane</keyword>
<dbReference type="InterPro" id="IPR003362">
    <property type="entry name" value="Bact_transf"/>
</dbReference>
<dbReference type="RefSeq" id="WP_089710196.1">
    <property type="nucleotide sequence ID" value="NZ_FOBC01000002.1"/>
</dbReference>
<evidence type="ECO:0000256" key="1">
    <source>
        <dbReference type="ARBA" id="ARBA00006464"/>
    </source>
</evidence>
<feature type="domain" description="Bacterial sugar transferase" evidence="3">
    <location>
        <begin position="28"/>
        <end position="216"/>
    </location>
</feature>
<keyword evidence="2" id="KW-1133">Transmembrane helix</keyword>
<dbReference type="EMBL" id="FOBC01000002">
    <property type="protein sequence ID" value="SEK48525.1"/>
    <property type="molecule type" value="Genomic_DNA"/>
</dbReference>
<reference evidence="5" key="1">
    <citation type="submission" date="2016-10" db="EMBL/GenBank/DDBJ databases">
        <authorList>
            <person name="Varghese N."/>
            <person name="Submissions S."/>
        </authorList>
    </citation>
    <scope>NUCLEOTIDE SEQUENCE [LARGE SCALE GENOMIC DNA]</scope>
    <source>
        <strain evidence="5">CGMCC 1.9150</strain>
    </source>
</reference>
<comment type="similarity">
    <text evidence="1">Belongs to the bacterial sugar transferase family.</text>
</comment>
<feature type="transmembrane region" description="Helical" evidence="2">
    <location>
        <begin position="33"/>
        <end position="54"/>
    </location>
</feature>
<dbReference type="PANTHER" id="PTHR30576:SF20">
    <property type="entry name" value="QUINOVOSAMINEPHOSPHOTRANSFERAE-RELATED"/>
    <property type="match status" value="1"/>
</dbReference>
<evidence type="ECO:0000259" key="3">
    <source>
        <dbReference type="Pfam" id="PF02397"/>
    </source>
</evidence>
<accession>A0A1H7HJU4</accession>
<evidence type="ECO:0000256" key="2">
    <source>
        <dbReference type="SAM" id="Phobius"/>
    </source>
</evidence>
<dbReference type="OrthoDB" id="9808602at2"/>
<protein>
    <submittedName>
        <fullName evidence="4">Sugar transferase involved in LPS biosynthesis (Colanic, teichoic acid)</fullName>
    </submittedName>
</protein>
<dbReference type="AlphaFoldDB" id="A0A1H7HJU4"/>
<dbReference type="Proteomes" id="UP000198807">
    <property type="component" value="Unassembled WGS sequence"/>
</dbReference>
<organism evidence="4 5">
    <name type="scientific">Halomonas daqiaonensis</name>
    <dbReference type="NCBI Taxonomy" id="650850"/>
    <lineage>
        <taxon>Bacteria</taxon>
        <taxon>Pseudomonadati</taxon>
        <taxon>Pseudomonadota</taxon>
        <taxon>Gammaproteobacteria</taxon>
        <taxon>Oceanospirillales</taxon>
        <taxon>Halomonadaceae</taxon>
        <taxon>Halomonas</taxon>
    </lineage>
</organism>
<evidence type="ECO:0000313" key="5">
    <source>
        <dbReference type="Proteomes" id="UP000198807"/>
    </source>
</evidence>
<dbReference type="Pfam" id="PF02397">
    <property type="entry name" value="Bac_transf"/>
    <property type="match status" value="1"/>
</dbReference>
<gene>
    <name evidence="4" type="ORF">SAMN04488129_102196</name>
</gene>
<keyword evidence="4" id="KW-0808">Transferase</keyword>
<evidence type="ECO:0000313" key="4">
    <source>
        <dbReference type="EMBL" id="SEK48525.1"/>
    </source>
</evidence>
<keyword evidence="2" id="KW-0812">Transmembrane</keyword>
<keyword evidence="5" id="KW-1185">Reference proteome</keyword>
<name>A0A1H7HJU4_9GAMM</name>